<dbReference type="AlphaFoldDB" id="A0A803TLH2"/>
<feature type="domain" description="CUB" evidence="4">
    <location>
        <begin position="17"/>
        <end position="93"/>
    </location>
</feature>
<dbReference type="InterPro" id="IPR035914">
    <property type="entry name" value="Sperma_CUB_dom_sf"/>
</dbReference>
<dbReference type="Ensembl" id="ENSACAT00000050307.1">
    <property type="protein sequence ID" value="ENSACAP00000036062.1"/>
    <property type="gene ID" value="ENSACAG00000045427.1"/>
</dbReference>
<dbReference type="InterPro" id="IPR000859">
    <property type="entry name" value="CUB_dom"/>
</dbReference>
<evidence type="ECO:0000256" key="3">
    <source>
        <dbReference type="PROSITE-ProRule" id="PRU00059"/>
    </source>
</evidence>
<protein>
    <recommendedName>
        <fullName evidence="4">CUB domain-containing protein</fullName>
    </recommendedName>
</protein>
<dbReference type="Gene3D" id="2.60.120.290">
    <property type="entry name" value="Spermadhesin, CUB domain"/>
    <property type="match status" value="1"/>
</dbReference>
<name>A0A803TLH2_ANOCA</name>
<sequence>MQSCWPHDLGGVYGQRHLFDLCSERYIVFPSRRTECGPDYVEIYDGNLDSKLLGRYCSGSFLTFTSTSNVLTVRFHTDSSVTSRGFDAYYSSFYYHLGEYMHT</sequence>
<proteinExistence type="predicted"/>
<dbReference type="CDD" id="cd00041">
    <property type="entry name" value="CUB"/>
    <property type="match status" value="1"/>
</dbReference>
<reference evidence="5" key="2">
    <citation type="submission" date="2025-08" db="UniProtKB">
        <authorList>
            <consortium name="Ensembl"/>
        </authorList>
    </citation>
    <scope>IDENTIFICATION</scope>
</reference>
<dbReference type="SUPFAM" id="SSF49854">
    <property type="entry name" value="Spermadhesin, CUB domain"/>
    <property type="match status" value="1"/>
</dbReference>
<evidence type="ECO:0000259" key="4">
    <source>
        <dbReference type="PROSITE" id="PS01180"/>
    </source>
</evidence>
<evidence type="ECO:0000313" key="5">
    <source>
        <dbReference type="Ensembl" id="ENSACAP00000036062.1"/>
    </source>
</evidence>
<dbReference type="SMART" id="SM00042">
    <property type="entry name" value="CUB"/>
    <property type="match status" value="1"/>
</dbReference>
<evidence type="ECO:0000256" key="2">
    <source>
        <dbReference type="ARBA" id="ARBA00023157"/>
    </source>
</evidence>
<keyword evidence="6" id="KW-1185">Reference proteome</keyword>
<evidence type="ECO:0000313" key="6">
    <source>
        <dbReference type="Proteomes" id="UP000001646"/>
    </source>
</evidence>
<reference evidence="5 6" key="1">
    <citation type="submission" date="2009-12" db="EMBL/GenBank/DDBJ databases">
        <title>The Genome Sequence of Anolis carolinensis (Green Anole Lizard).</title>
        <authorList>
            <consortium name="The Genome Sequencing Platform"/>
            <person name="Di Palma F."/>
            <person name="Alfoldi J."/>
            <person name="Heiman D."/>
            <person name="Young S."/>
            <person name="Grabherr M."/>
            <person name="Johnson J."/>
            <person name="Lander E.S."/>
            <person name="Lindblad-Toh K."/>
        </authorList>
    </citation>
    <scope>NUCLEOTIDE SEQUENCE [LARGE SCALE GENOMIC DNA]</scope>
    <source>
        <strain evidence="5 6">JBL SC #1</strain>
    </source>
</reference>
<keyword evidence="2" id="KW-1015">Disulfide bond</keyword>
<reference evidence="5" key="3">
    <citation type="submission" date="2025-09" db="UniProtKB">
        <authorList>
            <consortium name="Ensembl"/>
        </authorList>
    </citation>
    <scope>IDENTIFICATION</scope>
</reference>
<comment type="caution">
    <text evidence="3">Lacks conserved residue(s) required for the propagation of feature annotation.</text>
</comment>
<dbReference type="Proteomes" id="UP000001646">
    <property type="component" value="Chromosome 3"/>
</dbReference>
<dbReference type="PROSITE" id="PS01180">
    <property type="entry name" value="CUB"/>
    <property type="match status" value="1"/>
</dbReference>
<dbReference type="InParanoid" id="A0A803TLH2"/>
<keyword evidence="1" id="KW-0677">Repeat</keyword>
<dbReference type="GeneTree" id="ENSGT01040000244697"/>
<accession>A0A803TLH2</accession>
<organism evidence="5 6">
    <name type="scientific">Anolis carolinensis</name>
    <name type="common">Green anole</name>
    <name type="synonym">American chameleon</name>
    <dbReference type="NCBI Taxonomy" id="28377"/>
    <lineage>
        <taxon>Eukaryota</taxon>
        <taxon>Metazoa</taxon>
        <taxon>Chordata</taxon>
        <taxon>Craniata</taxon>
        <taxon>Vertebrata</taxon>
        <taxon>Euteleostomi</taxon>
        <taxon>Lepidosauria</taxon>
        <taxon>Squamata</taxon>
        <taxon>Bifurcata</taxon>
        <taxon>Unidentata</taxon>
        <taxon>Episquamata</taxon>
        <taxon>Toxicofera</taxon>
        <taxon>Iguania</taxon>
        <taxon>Dactyloidae</taxon>
        <taxon>Anolis</taxon>
    </lineage>
</organism>
<dbReference type="PANTHER" id="PTHR24251">
    <property type="entry name" value="OVOCHYMASE-RELATED"/>
    <property type="match status" value="1"/>
</dbReference>
<evidence type="ECO:0000256" key="1">
    <source>
        <dbReference type="ARBA" id="ARBA00022737"/>
    </source>
</evidence>
<dbReference type="Pfam" id="PF00431">
    <property type="entry name" value="CUB"/>
    <property type="match status" value="1"/>
</dbReference>